<organism evidence="3 4">
    <name type="scientific">Prorocentrum cordatum</name>
    <dbReference type="NCBI Taxonomy" id="2364126"/>
    <lineage>
        <taxon>Eukaryota</taxon>
        <taxon>Sar</taxon>
        <taxon>Alveolata</taxon>
        <taxon>Dinophyceae</taxon>
        <taxon>Prorocentrales</taxon>
        <taxon>Prorocentraceae</taxon>
        <taxon>Prorocentrum</taxon>
    </lineage>
</organism>
<dbReference type="Gene3D" id="1.10.238.10">
    <property type="entry name" value="EF-hand"/>
    <property type="match status" value="1"/>
</dbReference>
<keyword evidence="4" id="KW-1185">Reference proteome</keyword>
<dbReference type="PROSITE" id="PS50222">
    <property type="entry name" value="EF_HAND_2"/>
    <property type="match status" value="1"/>
</dbReference>
<name>A0ABN9Y4I9_9DINO</name>
<evidence type="ECO:0000313" key="4">
    <source>
        <dbReference type="Proteomes" id="UP001189429"/>
    </source>
</evidence>
<evidence type="ECO:0000313" key="3">
    <source>
        <dbReference type="EMBL" id="CAK0907453.1"/>
    </source>
</evidence>
<reference evidence="3" key="1">
    <citation type="submission" date="2023-10" db="EMBL/GenBank/DDBJ databases">
        <authorList>
            <person name="Chen Y."/>
            <person name="Shah S."/>
            <person name="Dougan E. K."/>
            <person name="Thang M."/>
            <person name="Chan C."/>
        </authorList>
    </citation>
    <scope>NUCLEOTIDE SEQUENCE [LARGE SCALE GENOMIC DNA]</scope>
</reference>
<sequence>MRKVVQLNRDTRYAPCWRCAPSLLEDDAVGGLVRQRSAGSNAPAGRSSDKAPFQAKCALVLAVAGQGLDWHRSWLLSEEEYQKFKNRLFTRMDSNNTAGVSDNFISRAEFDAWCIGHQSEIQQAPTRFHGLLHEDVRERTFDKFDMDENQVLSRDEFDTFICNLDREYIKFLLRSEQIGFRAYWGRGLSTVDFSVQSRDDAIHMLKRLMHGSAGTADVDRELAPPPSEYVQVREKEYESADSPAFNHTFIFGRDEDAPLKFGLFAPGWWEDFKYYAANNHSLFGIFVCDRYHPLDWKERLMMEVSSFFYSWLALGAFVHVACRESTGASFAHHHVTCFRAVHHHAQTQGDLLDKFLFSAFNLVPGMLWWQLLFHLYAAPCANVHEAQMAVADVYQKRYLRRASELCAHILVLITCCLPVCYGVLASTDADDAMQVLNRDVSRLDRVLPHLAVTMFICWGRVQAWTLRLLAMFLIPFNPLVTLGNPSAVSKRTGLDRLEFLAVGKWRLQKLRFKYQCFHGLRALENEQGTFFPLTPRPS</sequence>
<dbReference type="EMBL" id="CAUYUJ010021858">
    <property type="protein sequence ID" value="CAK0907453.1"/>
    <property type="molecule type" value="Genomic_DNA"/>
</dbReference>
<protein>
    <recommendedName>
        <fullName evidence="2">EF-hand domain-containing protein</fullName>
    </recommendedName>
</protein>
<evidence type="ECO:0000256" key="1">
    <source>
        <dbReference type="ARBA" id="ARBA00022837"/>
    </source>
</evidence>
<proteinExistence type="predicted"/>
<feature type="domain" description="EF-hand" evidence="2">
    <location>
        <begin position="132"/>
        <end position="167"/>
    </location>
</feature>
<dbReference type="SUPFAM" id="SSF47473">
    <property type="entry name" value="EF-hand"/>
    <property type="match status" value="1"/>
</dbReference>
<dbReference type="PROSITE" id="PS00018">
    <property type="entry name" value="EF_HAND_1"/>
    <property type="match status" value="1"/>
</dbReference>
<dbReference type="InterPro" id="IPR018247">
    <property type="entry name" value="EF_Hand_1_Ca_BS"/>
</dbReference>
<dbReference type="Proteomes" id="UP001189429">
    <property type="component" value="Unassembled WGS sequence"/>
</dbReference>
<dbReference type="InterPro" id="IPR011992">
    <property type="entry name" value="EF-hand-dom_pair"/>
</dbReference>
<evidence type="ECO:0000259" key="2">
    <source>
        <dbReference type="PROSITE" id="PS50222"/>
    </source>
</evidence>
<accession>A0ABN9Y4I9</accession>
<gene>
    <name evidence="3" type="ORF">PCOR1329_LOCUS82458</name>
</gene>
<keyword evidence="1" id="KW-0106">Calcium</keyword>
<dbReference type="InterPro" id="IPR002048">
    <property type="entry name" value="EF_hand_dom"/>
</dbReference>
<comment type="caution">
    <text evidence="3">The sequence shown here is derived from an EMBL/GenBank/DDBJ whole genome shotgun (WGS) entry which is preliminary data.</text>
</comment>